<dbReference type="Gene3D" id="3.40.50.720">
    <property type="entry name" value="NAD(P)-binding Rossmann-like Domain"/>
    <property type="match status" value="1"/>
</dbReference>
<organism evidence="3">
    <name type="scientific">uncultured Chloroflexia bacterium</name>
    <dbReference type="NCBI Taxonomy" id="1672391"/>
    <lineage>
        <taxon>Bacteria</taxon>
        <taxon>Bacillati</taxon>
        <taxon>Chloroflexota</taxon>
        <taxon>Chloroflexia</taxon>
        <taxon>environmental samples</taxon>
    </lineage>
</organism>
<proteinExistence type="inferred from homology"/>
<evidence type="ECO:0000256" key="1">
    <source>
        <dbReference type="ARBA" id="ARBA00006484"/>
    </source>
</evidence>
<dbReference type="PANTHER" id="PTHR48107:SF7">
    <property type="entry name" value="RE15974P"/>
    <property type="match status" value="1"/>
</dbReference>
<protein>
    <recommendedName>
        <fullName evidence="4">3-oxoacyl-[acyl-carrier-protein] reductase</fullName>
    </recommendedName>
</protein>
<dbReference type="InterPro" id="IPR002347">
    <property type="entry name" value="SDR_fam"/>
</dbReference>
<dbReference type="Pfam" id="PF00106">
    <property type="entry name" value="adh_short"/>
    <property type="match status" value="1"/>
</dbReference>
<name>A0A6J4JAE7_9CHLR</name>
<dbReference type="GO" id="GO:0016614">
    <property type="term" value="F:oxidoreductase activity, acting on CH-OH group of donors"/>
    <property type="evidence" value="ECO:0007669"/>
    <property type="project" value="UniProtKB-ARBA"/>
</dbReference>
<keyword evidence="2" id="KW-0560">Oxidoreductase</keyword>
<comment type="similarity">
    <text evidence="1">Belongs to the short-chain dehydrogenases/reductases (SDR) family.</text>
</comment>
<dbReference type="InterPro" id="IPR036291">
    <property type="entry name" value="NAD(P)-bd_dom_sf"/>
</dbReference>
<dbReference type="AlphaFoldDB" id="A0A6J4JAE7"/>
<dbReference type="SUPFAM" id="SSF51735">
    <property type="entry name" value="NAD(P)-binding Rossmann-fold domains"/>
    <property type="match status" value="1"/>
</dbReference>
<evidence type="ECO:0000256" key="2">
    <source>
        <dbReference type="ARBA" id="ARBA00023002"/>
    </source>
</evidence>
<feature type="non-terminal residue" evidence="3">
    <location>
        <position position="47"/>
    </location>
</feature>
<evidence type="ECO:0008006" key="4">
    <source>
        <dbReference type="Google" id="ProtNLM"/>
    </source>
</evidence>
<reference evidence="3" key="1">
    <citation type="submission" date="2020-02" db="EMBL/GenBank/DDBJ databases">
        <authorList>
            <person name="Meier V. D."/>
        </authorList>
    </citation>
    <scope>NUCLEOTIDE SEQUENCE</scope>
    <source>
        <strain evidence="3">AVDCRST_MAG93</strain>
    </source>
</reference>
<gene>
    <name evidence="3" type="ORF">AVDCRST_MAG93-2725</name>
</gene>
<dbReference type="PANTHER" id="PTHR48107">
    <property type="entry name" value="NADPH-DEPENDENT ALDEHYDE REDUCTASE-LIKE PROTEIN, CHLOROPLASTIC-RELATED"/>
    <property type="match status" value="1"/>
</dbReference>
<accession>A0A6J4JAE7</accession>
<dbReference type="EMBL" id="CADCTR010000933">
    <property type="protein sequence ID" value="CAA9272819.1"/>
    <property type="molecule type" value="Genomic_DNA"/>
</dbReference>
<sequence>MGLLDTKVAIVTGGSSGIGAAIAHALAEAGAAVTINYRSNPDGANEV</sequence>
<evidence type="ECO:0000313" key="3">
    <source>
        <dbReference type="EMBL" id="CAA9272819.1"/>
    </source>
</evidence>